<name>A0ABW4MN41_9BACI</name>
<dbReference type="InterPro" id="IPR000182">
    <property type="entry name" value="GNAT_dom"/>
</dbReference>
<dbReference type="Proteomes" id="UP001597227">
    <property type="component" value="Unassembled WGS sequence"/>
</dbReference>
<dbReference type="Gene3D" id="3.40.630.30">
    <property type="match status" value="1"/>
</dbReference>
<sequence>MVVTKQFAQTIETAEVEVLQSRLAAIQAIEGNPMGVEVKQFGSATAFSVKNIPGPSFNTVKGLSDSDEKYIEEIIHFYKQKDIPVRFELTPGHVSSDFLMFLSNKGFYQSDFHATLYAEHPSHQDTETNSSIIVRELDHNEFDLFAEIYTKGFGMPSFLKDGVAQNNKILYDNENWTFYLATIENEPVGIGVLYTQNGIGTLAAATTLPEFRNHGIQTALIKKRIQKALEQGCRLIVGQAKFGSVSQNNMERAGMRIGYTKAIWVMK</sequence>
<evidence type="ECO:0000313" key="3">
    <source>
        <dbReference type="Proteomes" id="UP001597227"/>
    </source>
</evidence>
<dbReference type="EC" id="2.3.1.-" evidence="2"/>
<feature type="domain" description="N-acetyltransferase" evidence="1">
    <location>
        <begin position="132"/>
        <end position="267"/>
    </location>
</feature>
<evidence type="ECO:0000313" key="2">
    <source>
        <dbReference type="EMBL" id="MFD1778554.1"/>
    </source>
</evidence>
<evidence type="ECO:0000259" key="1">
    <source>
        <dbReference type="PROSITE" id="PS51186"/>
    </source>
</evidence>
<keyword evidence="3" id="KW-1185">Reference proteome</keyword>
<reference evidence="3" key="1">
    <citation type="journal article" date="2019" name="Int. J. Syst. Evol. Microbiol.">
        <title>The Global Catalogue of Microorganisms (GCM) 10K type strain sequencing project: providing services to taxonomists for standard genome sequencing and annotation.</title>
        <authorList>
            <consortium name="The Broad Institute Genomics Platform"/>
            <consortium name="The Broad Institute Genome Sequencing Center for Infectious Disease"/>
            <person name="Wu L."/>
            <person name="Ma J."/>
        </authorList>
    </citation>
    <scope>NUCLEOTIDE SEQUENCE [LARGE SCALE GENOMIC DNA]</scope>
    <source>
        <strain evidence="3">CCUG 15531</strain>
    </source>
</reference>
<accession>A0ABW4MN41</accession>
<gene>
    <name evidence="2" type="ORF">ACFSFW_07730</name>
</gene>
<proteinExistence type="predicted"/>
<protein>
    <submittedName>
        <fullName evidence="2">GNAT family N-acetyltransferase</fullName>
        <ecNumber evidence="2">2.3.1.-</ecNumber>
    </submittedName>
</protein>
<dbReference type="EMBL" id="JBHUEK010000010">
    <property type="protein sequence ID" value="MFD1778554.1"/>
    <property type="molecule type" value="Genomic_DNA"/>
</dbReference>
<dbReference type="SUPFAM" id="SSF55729">
    <property type="entry name" value="Acyl-CoA N-acyltransferases (Nat)"/>
    <property type="match status" value="1"/>
</dbReference>
<comment type="caution">
    <text evidence="2">The sequence shown here is derived from an EMBL/GenBank/DDBJ whole genome shotgun (WGS) entry which is preliminary data.</text>
</comment>
<dbReference type="PROSITE" id="PS51186">
    <property type="entry name" value="GNAT"/>
    <property type="match status" value="1"/>
</dbReference>
<dbReference type="GO" id="GO:0016746">
    <property type="term" value="F:acyltransferase activity"/>
    <property type="evidence" value="ECO:0007669"/>
    <property type="project" value="UniProtKB-KW"/>
</dbReference>
<keyword evidence="2" id="KW-0808">Transferase</keyword>
<dbReference type="CDD" id="cd04301">
    <property type="entry name" value="NAT_SF"/>
    <property type="match status" value="1"/>
</dbReference>
<organism evidence="2 3">
    <name type="scientific">Fredinandcohnia salidurans</name>
    <dbReference type="NCBI Taxonomy" id="2595041"/>
    <lineage>
        <taxon>Bacteria</taxon>
        <taxon>Bacillati</taxon>
        <taxon>Bacillota</taxon>
        <taxon>Bacilli</taxon>
        <taxon>Bacillales</taxon>
        <taxon>Bacillaceae</taxon>
        <taxon>Fredinandcohnia</taxon>
    </lineage>
</organism>
<dbReference type="RefSeq" id="WP_388036834.1">
    <property type="nucleotide sequence ID" value="NZ_JBHUEK010000010.1"/>
</dbReference>
<keyword evidence="2" id="KW-0012">Acyltransferase</keyword>
<dbReference type="Pfam" id="PF00583">
    <property type="entry name" value="Acetyltransf_1"/>
    <property type="match status" value="1"/>
</dbReference>
<dbReference type="InterPro" id="IPR016181">
    <property type="entry name" value="Acyl_CoA_acyltransferase"/>
</dbReference>